<dbReference type="RefSeq" id="WP_186343293.1">
    <property type="nucleotide sequence ID" value="NZ_BJOU01000001.1"/>
</dbReference>
<dbReference type="EMBL" id="BJOU01000001">
    <property type="protein sequence ID" value="GED96523.1"/>
    <property type="molecule type" value="Genomic_DNA"/>
</dbReference>
<evidence type="ECO:0000313" key="2">
    <source>
        <dbReference type="Proteomes" id="UP000444980"/>
    </source>
</evidence>
<dbReference type="Proteomes" id="UP000444980">
    <property type="component" value="Unassembled WGS sequence"/>
</dbReference>
<proteinExistence type="predicted"/>
<keyword evidence="2" id="KW-1185">Reference proteome</keyword>
<evidence type="ECO:0008006" key="3">
    <source>
        <dbReference type="Google" id="ProtNLM"/>
    </source>
</evidence>
<reference evidence="2" key="1">
    <citation type="submission" date="2019-06" db="EMBL/GenBank/DDBJ databases">
        <title>Gordonia isolated from sludge of a wastewater treatment plant.</title>
        <authorList>
            <person name="Tamura T."/>
            <person name="Aoyama K."/>
            <person name="Kang Y."/>
            <person name="Saito S."/>
            <person name="Akiyama N."/>
            <person name="Yazawa K."/>
            <person name="Gonoi T."/>
            <person name="Mikami Y."/>
        </authorList>
    </citation>
    <scope>NUCLEOTIDE SEQUENCE [LARGE SCALE GENOMIC DNA]</scope>
    <source>
        <strain evidence="2">NBRC 107697</strain>
    </source>
</reference>
<protein>
    <recommendedName>
        <fullName evidence="3">SPOR domain-containing protein</fullName>
    </recommendedName>
</protein>
<evidence type="ECO:0000313" key="1">
    <source>
        <dbReference type="EMBL" id="GED96523.1"/>
    </source>
</evidence>
<gene>
    <name evidence="1" type="ORF">nbrc107697_05620</name>
</gene>
<dbReference type="AlphaFoldDB" id="A0A7M3SV49"/>
<accession>A0A7M3SV49</accession>
<sequence>MSDDDQWFYEISTGKVTRGKQGSVLDRMGPYPDEATARRALEIARERNEAADAADDED</sequence>
<name>A0A7M3SV49_9ACTN</name>
<organism evidence="1 2">
    <name type="scientific">Gordonia crocea</name>
    <dbReference type="NCBI Taxonomy" id="589162"/>
    <lineage>
        <taxon>Bacteria</taxon>
        <taxon>Bacillati</taxon>
        <taxon>Actinomycetota</taxon>
        <taxon>Actinomycetes</taxon>
        <taxon>Mycobacteriales</taxon>
        <taxon>Gordoniaceae</taxon>
        <taxon>Gordonia</taxon>
    </lineage>
</organism>
<comment type="caution">
    <text evidence="1">The sequence shown here is derived from an EMBL/GenBank/DDBJ whole genome shotgun (WGS) entry which is preliminary data.</text>
</comment>